<dbReference type="AlphaFoldDB" id="A0A7V2SWW1"/>
<dbReference type="Pfam" id="PF13173">
    <property type="entry name" value="AAA_14"/>
    <property type="match status" value="1"/>
</dbReference>
<feature type="domain" description="AAA" evidence="1">
    <location>
        <begin position="21"/>
        <end position="139"/>
    </location>
</feature>
<proteinExistence type="predicted"/>
<dbReference type="InterPro" id="IPR027417">
    <property type="entry name" value="P-loop_NTPase"/>
</dbReference>
<dbReference type="Gene3D" id="3.40.50.300">
    <property type="entry name" value="P-loop containing nucleotide triphosphate hydrolases"/>
    <property type="match status" value="1"/>
</dbReference>
<accession>A0A7V2SWW1</accession>
<organism evidence="3">
    <name type="scientific">Dissulfuribacter thermophilus</name>
    <dbReference type="NCBI Taxonomy" id="1156395"/>
    <lineage>
        <taxon>Bacteria</taxon>
        <taxon>Pseudomonadati</taxon>
        <taxon>Thermodesulfobacteriota</taxon>
        <taxon>Dissulfuribacteria</taxon>
        <taxon>Dissulfuribacterales</taxon>
        <taxon>Dissulfuribacteraceae</taxon>
        <taxon>Dissulfuribacter</taxon>
    </lineage>
</organism>
<keyword evidence="3" id="KW-0067">ATP-binding</keyword>
<evidence type="ECO:0000259" key="1">
    <source>
        <dbReference type="Pfam" id="PF13173"/>
    </source>
</evidence>
<sequence length="391" mass="44706">MQTYIQRYLTDHILKRLRHYPAVALLGPRQCGKTTLAKQIISRIKNAVYLDLERPGDANKLRDPELFFELNSGKLICLDEIQVLPDIFTALRPILDEEGQNGRVFILGSASRDLVRQTSESLAGRISYLELTPFTLDEVGERALYTLWLRGGFPRSFLAPDDQVSFEWREDFIRTFLERDIPQLGFRIPAASIRRLWQMCAHMHGQLLNASRIGEAIGKSHHTVKSYMDILSETFILRLLPPFHSNLKKRLFKSPKIFIRDTGLLHCLLGIESHNELLGHPVFGASWEGLVIESIVSRTPGWQHYFYRTRSGVEIDLILKRGKRMVAVECKATKSPSPTKGFWQALKELNIKDAYIVAPVPESYPIEKGVKVISLHDAIKLFSNKKYNPLS</sequence>
<name>A0A7V2SWW1_9BACT</name>
<dbReference type="PANTHER" id="PTHR43566:SF2">
    <property type="entry name" value="DUF4143 DOMAIN-CONTAINING PROTEIN"/>
    <property type="match status" value="1"/>
</dbReference>
<feature type="domain" description="DUF4143" evidence="2">
    <location>
        <begin position="178"/>
        <end position="332"/>
    </location>
</feature>
<dbReference type="InterPro" id="IPR025420">
    <property type="entry name" value="DUF4143"/>
</dbReference>
<protein>
    <submittedName>
        <fullName evidence="3">ATP-binding protein</fullName>
    </submittedName>
</protein>
<evidence type="ECO:0000313" key="3">
    <source>
        <dbReference type="EMBL" id="HFC47123.1"/>
    </source>
</evidence>
<dbReference type="InterPro" id="IPR011335">
    <property type="entry name" value="Restrct_endonuc-II-like"/>
</dbReference>
<dbReference type="PANTHER" id="PTHR43566">
    <property type="entry name" value="CONSERVED PROTEIN"/>
    <property type="match status" value="1"/>
</dbReference>
<dbReference type="GO" id="GO:0005524">
    <property type="term" value="F:ATP binding"/>
    <property type="evidence" value="ECO:0007669"/>
    <property type="project" value="UniProtKB-KW"/>
</dbReference>
<dbReference type="Pfam" id="PF13635">
    <property type="entry name" value="DUF4143"/>
    <property type="match status" value="1"/>
</dbReference>
<dbReference type="CDD" id="cd00009">
    <property type="entry name" value="AAA"/>
    <property type="match status" value="1"/>
</dbReference>
<dbReference type="SUPFAM" id="SSF52540">
    <property type="entry name" value="P-loop containing nucleoside triphosphate hydrolases"/>
    <property type="match status" value="1"/>
</dbReference>
<gene>
    <name evidence="3" type="ORF">ENJ63_04495</name>
</gene>
<dbReference type="SUPFAM" id="SSF52980">
    <property type="entry name" value="Restriction endonuclease-like"/>
    <property type="match status" value="1"/>
</dbReference>
<dbReference type="Proteomes" id="UP000885797">
    <property type="component" value="Unassembled WGS sequence"/>
</dbReference>
<comment type="caution">
    <text evidence="3">The sequence shown here is derived from an EMBL/GenBank/DDBJ whole genome shotgun (WGS) entry which is preliminary data.</text>
</comment>
<evidence type="ECO:0000259" key="2">
    <source>
        <dbReference type="Pfam" id="PF13635"/>
    </source>
</evidence>
<dbReference type="InterPro" id="IPR041682">
    <property type="entry name" value="AAA_14"/>
</dbReference>
<keyword evidence="3" id="KW-0547">Nucleotide-binding</keyword>
<dbReference type="EMBL" id="DRND01000359">
    <property type="protein sequence ID" value="HFC47123.1"/>
    <property type="molecule type" value="Genomic_DNA"/>
</dbReference>
<reference evidence="3" key="1">
    <citation type="journal article" date="2020" name="mSystems">
        <title>Genome- and Community-Level Interaction Insights into Carbon Utilization and Element Cycling Functions of Hydrothermarchaeota in Hydrothermal Sediment.</title>
        <authorList>
            <person name="Zhou Z."/>
            <person name="Liu Y."/>
            <person name="Xu W."/>
            <person name="Pan J."/>
            <person name="Luo Z.H."/>
            <person name="Li M."/>
        </authorList>
    </citation>
    <scope>NUCLEOTIDE SEQUENCE [LARGE SCALE GENOMIC DNA]</scope>
    <source>
        <strain evidence="3">HyVt-503</strain>
    </source>
</reference>